<comment type="caution">
    <text evidence="1">The sequence shown here is derived from an EMBL/GenBank/DDBJ whole genome shotgun (WGS) entry which is preliminary data.</text>
</comment>
<proteinExistence type="predicted"/>
<protein>
    <submittedName>
        <fullName evidence="1">Uncharacterized protein</fullName>
    </submittedName>
</protein>
<reference evidence="1" key="2">
    <citation type="submission" date="2020-11" db="EMBL/GenBank/DDBJ databases">
        <authorList>
            <person name="McCartney M.A."/>
            <person name="Auch B."/>
            <person name="Kono T."/>
            <person name="Mallez S."/>
            <person name="Becker A."/>
            <person name="Gohl D.M."/>
            <person name="Silverstein K.A.T."/>
            <person name="Koren S."/>
            <person name="Bechman K.B."/>
            <person name="Herman A."/>
            <person name="Abrahante J.E."/>
            <person name="Garbe J."/>
        </authorList>
    </citation>
    <scope>NUCLEOTIDE SEQUENCE</scope>
    <source>
        <strain evidence="1">Duluth1</strain>
        <tissue evidence="1">Whole animal</tissue>
    </source>
</reference>
<keyword evidence="2" id="KW-1185">Reference proteome</keyword>
<dbReference type="EMBL" id="JAIWYP010000009">
    <property type="protein sequence ID" value="KAH3774948.1"/>
    <property type="molecule type" value="Genomic_DNA"/>
</dbReference>
<name>A0A9D4IKH5_DREPO</name>
<organism evidence="1 2">
    <name type="scientific">Dreissena polymorpha</name>
    <name type="common">Zebra mussel</name>
    <name type="synonym">Mytilus polymorpha</name>
    <dbReference type="NCBI Taxonomy" id="45954"/>
    <lineage>
        <taxon>Eukaryota</taxon>
        <taxon>Metazoa</taxon>
        <taxon>Spiralia</taxon>
        <taxon>Lophotrochozoa</taxon>
        <taxon>Mollusca</taxon>
        <taxon>Bivalvia</taxon>
        <taxon>Autobranchia</taxon>
        <taxon>Heteroconchia</taxon>
        <taxon>Euheterodonta</taxon>
        <taxon>Imparidentia</taxon>
        <taxon>Neoheterodontei</taxon>
        <taxon>Myida</taxon>
        <taxon>Dreissenoidea</taxon>
        <taxon>Dreissenidae</taxon>
        <taxon>Dreissena</taxon>
    </lineage>
</organism>
<evidence type="ECO:0000313" key="2">
    <source>
        <dbReference type="Proteomes" id="UP000828390"/>
    </source>
</evidence>
<dbReference type="AlphaFoldDB" id="A0A9D4IKH5"/>
<accession>A0A9D4IKH5</accession>
<reference evidence="1" key="1">
    <citation type="journal article" date="2019" name="bioRxiv">
        <title>The Genome of the Zebra Mussel, Dreissena polymorpha: A Resource for Invasive Species Research.</title>
        <authorList>
            <person name="McCartney M.A."/>
            <person name="Auch B."/>
            <person name="Kono T."/>
            <person name="Mallez S."/>
            <person name="Zhang Y."/>
            <person name="Obille A."/>
            <person name="Becker A."/>
            <person name="Abrahante J.E."/>
            <person name="Garbe J."/>
            <person name="Badalamenti J.P."/>
            <person name="Herman A."/>
            <person name="Mangelson H."/>
            <person name="Liachko I."/>
            <person name="Sullivan S."/>
            <person name="Sone E.D."/>
            <person name="Koren S."/>
            <person name="Silverstein K.A.T."/>
            <person name="Beckman K.B."/>
            <person name="Gohl D.M."/>
        </authorList>
    </citation>
    <scope>NUCLEOTIDE SEQUENCE</scope>
    <source>
        <strain evidence="1">Duluth1</strain>
        <tissue evidence="1">Whole animal</tissue>
    </source>
</reference>
<evidence type="ECO:0000313" key="1">
    <source>
        <dbReference type="EMBL" id="KAH3774948.1"/>
    </source>
</evidence>
<sequence length="62" mass="7272">MQRHAAAHILQNMMKPIFLTRKAVEHGLLRKRHSQGRHVVAVRTHKEGIRMPIRGRYDAYCV</sequence>
<dbReference type="Proteomes" id="UP000828390">
    <property type="component" value="Unassembled WGS sequence"/>
</dbReference>
<gene>
    <name evidence="1" type="ORF">DPMN_176343</name>
</gene>